<proteinExistence type="predicted"/>
<feature type="domain" description="DUF6602" evidence="1">
    <location>
        <begin position="182"/>
        <end position="279"/>
    </location>
</feature>
<accession>A0ABW9DER6</accession>
<gene>
    <name evidence="2" type="ORF">PQQ68_26855</name>
</gene>
<dbReference type="CDD" id="cd21173">
    <property type="entry name" value="NucC-like"/>
    <property type="match status" value="1"/>
</dbReference>
<sequence>MSLPPHELGFFKPGEFVFIPGCDWRTVRAGMVVERCGEWLVWFPPVDPRDKATETPLDKFTEPLARDILIDYSGIGSPRGPKIDPLPWLAISDALFNRLRDADSRRLRLEVLMDELKSDAKLDADLVEDTMRMFAGMGRGKVWMDAGGLWFGLSKLAVDGLARKDYLSSFSDELLAKSRRIDSLIRHTSTVGSYREELVRSLVRQLVPSRYHVSMGFIESSPRQLDVIVWDAGGYAPLFREQDFVVVPAASVRAIIEVKTTLNTDSLDEALEILYDVNRVEQPLLPIFKGIFAFESNYVTDQAVADRMYTFFNGFEKNGIVECRHRYLEQGISAVCVPNRNFVYQRYRVPDDPNSFPYPVLNTLEPEGRGDIRAGVFLGELLSHLDMESEAKRTQLGMFLPIYNECRTRIVNELFGPSWTPNMATSRLSATLNVSGAREYVSRVAKFRSGLTEGRDVSLGLDTESAIQNATMEKPSRSIRRVKIAASHARRSRTS</sequence>
<keyword evidence="3" id="KW-1185">Reference proteome</keyword>
<evidence type="ECO:0000313" key="3">
    <source>
        <dbReference type="Proteomes" id="UP001629367"/>
    </source>
</evidence>
<organism evidence="2 3">
    <name type="scientific">Paraburkholderia dilworthii</name>
    <dbReference type="NCBI Taxonomy" id="948106"/>
    <lineage>
        <taxon>Bacteria</taxon>
        <taxon>Pseudomonadati</taxon>
        <taxon>Pseudomonadota</taxon>
        <taxon>Betaproteobacteria</taxon>
        <taxon>Burkholderiales</taxon>
        <taxon>Burkholderiaceae</taxon>
        <taxon>Paraburkholderia</taxon>
    </lineage>
</organism>
<reference evidence="2 3" key="1">
    <citation type="journal article" date="2024" name="Chem. Sci.">
        <title>Discovery of megapolipeptins by genome mining of a Burkholderiales bacteria collection.</title>
        <authorList>
            <person name="Paulo B.S."/>
            <person name="Recchia M.J.J."/>
            <person name="Lee S."/>
            <person name="Fergusson C.H."/>
            <person name="Romanowski S.B."/>
            <person name="Hernandez A."/>
            <person name="Krull N."/>
            <person name="Liu D.Y."/>
            <person name="Cavanagh H."/>
            <person name="Bos A."/>
            <person name="Gray C.A."/>
            <person name="Murphy B.T."/>
            <person name="Linington R.G."/>
            <person name="Eustaquio A.S."/>
        </authorList>
    </citation>
    <scope>NUCLEOTIDE SEQUENCE [LARGE SCALE GENOMIC DNA]</scope>
    <source>
        <strain evidence="2 3">RL17-335-BIF-A</strain>
    </source>
</reference>
<dbReference type="EMBL" id="JAQQBZ010000023">
    <property type="protein sequence ID" value="MFM0596655.1"/>
    <property type="molecule type" value="Genomic_DNA"/>
</dbReference>
<dbReference type="Pfam" id="PF20247">
    <property type="entry name" value="DUF6602"/>
    <property type="match status" value="1"/>
</dbReference>
<protein>
    <recommendedName>
        <fullName evidence="1">DUF6602 domain-containing protein</fullName>
    </recommendedName>
</protein>
<dbReference type="RefSeq" id="WP_408216820.1">
    <property type="nucleotide sequence ID" value="NZ_JAQQBZ010000023.1"/>
</dbReference>
<evidence type="ECO:0000313" key="2">
    <source>
        <dbReference type="EMBL" id="MFM0596655.1"/>
    </source>
</evidence>
<evidence type="ECO:0000259" key="1">
    <source>
        <dbReference type="Pfam" id="PF20247"/>
    </source>
</evidence>
<name>A0ABW9DER6_9BURK</name>
<comment type="caution">
    <text evidence="2">The sequence shown here is derived from an EMBL/GenBank/DDBJ whole genome shotgun (WGS) entry which is preliminary data.</text>
</comment>
<dbReference type="InterPro" id="IPR046537">
    <property type="entry name" value="DUF6602"/>
</dbReference>
<dbReference type="Proteomes" id="UP001629367">
    <property type="component" value="Unassembled WGS sequence"/>
</dbReference>